<dbReference type="EMBL" id="SWLB01000018">
    <property type="protein sequence ID" value="KAF3326460.1"/>
    <property type="molecule type" value="Genomic_DNA"/>
</dbReference>
<comment type="similarity">
    <text evidence="2">Belongs to the glycosyltransferase 47 family.</text>
</comment>
<dbReference type="Proteomes" id="UP000623129">
    <property type="component" value="Unassembled WGS sequence"/>
</dbReference>
<feature type="domain" description="Exostosin GT47" evidence="6">
    <location>
        <begin position="74"/>
        <end position="409"/>
    </location>
</feature>
<evidence type="ECO:0000259" key="6">
    <source>
        <dbReference type="Pfam" id="PF03016"/>
    </source>
</evidence>
<dbReference type="GO" id="GO:0016757">
    <property type="term" value="F:glycosyltransferase activity"/>
    <property type="evidence" value="ECO:0007669"/>
    <property type="project" value="UniProtKB-KW"/>
</dbReference>
<keyword evidence="4" id="KW-0812">Transmembrane</keyword>
<dbReference type="Pfam" id="PF03016">
    <property type="entry name" value="Exostosin_GT47"/>
    <property type="match status" value="1"/>
</dbReference>
<evidence type="ECO:0000256" key="3">
    <source>
        <dbReference type="ARBA" id="ARBA00022676"/>
    </source>
</evidence>
<organism evidence="7 8">
    <name type="scientific">Carex littledalei</name>
    <dbReference type="NCBI Taxonomy" id="544730"/>
    <lineage>
        <taxon>Eukaryota</taxon>
        <taxon>Viridiplantae</taxon>
        <taxon>Streptophyta</taxon>
        <taxon>Embryophyta</taxon>
        <taxon>Tracheophyta</taxon>
        <taxon>Spermatophyta</taxon>
        <taxon>Magnoliopsida</taxon>
        <taxon>Liliopsida</taxon>
        <taxon>Poales</taxon>
        <taxon>Cyperaceae</taxon>
        <taxon>Cyperoideae</taxon>
        <taxon>Cariceae</taxon>
        <taxon>Carex</taxon>
        <taxon>Carex subgen. Euthyceras</taxon>
    </lineage>
</organism>
<proteinExistence type="inferred from homology"/>
<keyword evidence="3 7" id="KW-0328">Glycosyltransferase</keyword>
<dbReference type="AlphaFoldDB" id="A0A833VHH1"/>
<evidence type="ECO:0000313" key="7">
    <source>
        <dbReference type="EMBL" id="KAF3326460.1"/>
    </source>
</evidence>
<dbReference type="GO" id="GO:0000139">
    <property type="term" value="C:Golgi membrane"/>
    <property type="evidence" value="ECO:0007669"/>
    <property type="project" value="UniProtKB-SubCell"/>
</dbReference>
<keyword evidence="7" id="KW-0808">Transferase</keyword>
<protein>
    <submittedName>
        <fullName evidence="7">Xyloglucan galactosyltransferase KATAMARI1</fullName>
    </submittedName>
</protein>
<dbReference type="InterPro" id="IPR040911">
    <property type="entry name" value="Exostosin_GT47"/>
</dbReference>
<evidence type="ECO:0000256" key="1">
    <source>
        <dbReference type="ARBA" id="ARBA00004323"/>
    </source>
</evidence>
<gene>
    <name evidence="7" type="ORF">FCM35_KLT08090</name>
</gene>
<evidence type="ECO:0000256" key="5">
    <source>
        <dbReference type="ARBA" id="ARBA00023034"/>
    </source>
</evidence>
<evidence type="ECO:0000256" key="2">
    <source>
        <dbReference type="ARBA" id="ARBA00010271"/>
    </source>
</evidence>
<comment type="subcellular location">
    <subcellularLocation>
        <location evidence="1">Golgi apparatus membrane</location>
        <topology evidence="1">Single-pass type II membrane protein</topology>
    </subcellularLocation>
</comment>
<sequence length="467" mass="54004">MVNSNSKKFAKSSPFSSLFLLVVFCFFLLFAYQFSHQFFVHKYLTIKFNNTTLKQHQYQEEQVPAAQASVFDPCTGRYIYVYDLPDRFNFRIIQHCQNLSRTSDVCKHVTNSGLGPKLVDTSSTLPETGWYVTDQFMLEIIFHNSMKQYECLTTDYSKSTAVYIPYYIGLGIMQYLFGYSASQRDALINDFLHWLRARPEWAARGGRDHFMVIGRVAWDFFRTTNESKRWGGKFLTLPEAKNMTLLFIETSNMHENEFGIPYPTYFHPSEKSQVVAWQEQLRSKTRPWLFSFAGKRHPNGIATMRDLIMDQCANATRCNLHECGTGTQDCHSPSNILGLFMSSIFCLQPPGDSPTRKSTFDSMVAGCIPVFFHPGSAYKQYYWYLPSNFNKYSVYIPEKAVLEGTVRIEDVLLGYSDEQINEMRENILAMIPTLVYKDPRNKSDDIRDAFDVTVDGVLRRIHSRNVL</sequence>
<dbReference type="PANTHER" id="PTHR11062">
    <property type="entry name" value="EXOSTOSIN HEPARAN SULFATE GLYCOSYLTRANSFERASE -RELATED"/>
    <property type="match status" value="1"/>
</dbReference>
<comment type="caution">
    <text evidence="7">The sequence shown here is derived from an EMBL/GenBank/DDBJ whole genome shotgun (WGS) entry which is preliminary data.</text>
</comment>
<dbReference type="OrthoDB" id="1924787at2759"/>
<keyword evidence="5" id="KW-0333">Golgi apparatus</keyword>
<dbReference type="PANTHER" id="PTHR11062:SF117">
    <property type="entry name" value="XYLOGLUCAN-SPECIFIC GALACTURONOSYLTRANSFERASE 1"/>
    <property type="match status" value="1"/>
</dbReference>
<reference evidence="7" key="1">
    <citation type="submission" date="2020-01" db="EMBL/GenBank/DDBJ databases">
        <title>Genome sequence of Kobresia littledalei, the first chromosome-level genome in the family Cyperaceae.</title>
        <authorList>
            <person name="Qu G."/>
        </authorList>
    </citation>
    <scope>NUCLEOTIDE SEQUENCE</scope>
    <source>
        <strain evidence="7">C.B.Clarke</strain>
        <tissue evidence="7">Leaf</tissue>
    </source>
</reference>
<accession>A0A833VHH1</accession>
<keyword evidence="8" id="KW-1185">Reference proteome</keyword>
<dbReference type="InterPro" id="IPR004263">
    <property type="entry name" value="Exostosin"/>
</dbReference>
<keyword evidence="4" id="KW-0735">Signal-anchor</keyword>
<name>A0A833VHH1_9POAL</name>
<evidence type="ECO:0000313" key="8">
    <source>
        <dbReference type="Proteomes" id="UP000623129"/>
    </source>
</evidence>
<evidence type="ECO:0000256" key="4">
    <source>
        <dbReference type="ARBA" id="ARBA00022968"/>
    </source>
</evidence>